<dbReference type="PATRIC" id="fig|226910.6.peg.1628"/>
<dbReference type="InterPro" id="IPR025157">
    <property type="entry name" value="Hemagglutinin_rpt"/>
</dbReference>
<sequence length="1368" mass="142525">MGGAAVSTAQRQQSLPDVQARSFQIGDLSPVAASDRQLTQTTRQVTGSSVGASAINVAAPVDSGSNVIQLPGYNSSTSAITQPGAVQVDAAHQAVVVPGVTPTLPVTQRDPLIPAIAPVATSGAATSISTLARVQGLPDMSVKSNPQKYLIETNPVLTDLKQFMSSDYLLSGLGYNPDTSAKRLGDGFYEQKLIQQAVVARTGQRFIDGQTSNEKLFKYLMDNAISSKQQLNLSVGVTLTSEQVAALTHDIVWMEKQVVNGEEVLVPVLYLANANNRLAPNGALIQGTDVTLIAGANLENSGTLRASNNLSAMAGTDLVNTGLIEAGNRLDLLAGNNLVNKSGGIIAGRDVSVTAVTGDVLNQRDVNHTDQGTGFATHRELLDSAARIEAANNLTAKAGRDVTNSGSVLQSGGDTLINAGRDINIAATESHDSTDSGGGVHSSSITQTGSTVSAGRDLQMTAGRDLTAIASQIDAKRDIAMAATDNLTLSSAADESHFLSKSRRETTQKDHVAQVATTVQAGGDVKLSAGKDLGLIASRVSAGDEAYLVAGDKLDLLSAQNSDYSLYDMKKRGSWGRKKTQHDEVTQVTNVGSEIKTGGNLTLQSGSDQHYQVAKLESGKDLTIESGGGITFEGQKDLHQESHEKSNSSLAWMSMKGEGHTDETFRQSQMVAKGQLTIKAVDGLKVDIKQVNQQTVSQAVDAMVKADPSLAWLKKAEARGDIDWRKVEEIHQSFKYQHSGLGAGAQLILAILLAAVTGGAGATLVGAAEGSITATIANVAFVSLETTAANSAISNKGNLGAVVKDTFSSDSLKNAAISGLTAGFTQGVIDSKLGGTTKPFNNLTKGFDLSTLEGIGGFAIHAAAQGVAAGAIKTAIGGGSLSENLQQGLVTQAGNVVAATAFNFVGSYAQDHMNAARDAGDTVGEAIWKEGGSARIAMHALFGGAISSATGGDFKTGAIAAGASQAMAGVLNDTFDKQPKLREAFSQIVGLTASGLAGGDVGKASWVALMADQYNRQLHPDDKALAKKLAGLSDGKYTAEQIEEQMRLSSVKGTDISAGTDIVASKGERYDEGGNWVELGSSGKYLQQYAKADLDIIAFIQQHSKSYEWAALPTPPVQEWSKVTVGDDKRDLLSGRVLDSNGGYREPVEVAGQSFAPRLLPCADSECNASGANLDWQDSETKRWQAAVNAKALDEALFVGSFAPIGGPIGKVFGAASEKLFGGGGAELVATLNGAKGVVENGADTISLYRKMSTVEAGATLNSGKLQASIPGTNSSKYLSESIGKVDDFQNKAALDTSQATLEFVLDRKAYDLLMRSAVNQAGSKGVDAIKINFEGIDPLSNFRNIGVPSSQLELFNSIIKSVRPIGK</sequence>
<evidence type="ECO:0000313" key="4">
    <source>
        <dbReference type="Proteomes" id="UP000031535"/>
    </source>
</evidence>
<protein>
    <submittedName>
        <fullName evidence="3">Putative large exoprotein involved in heme utilization or adhesion of ShlA/HecA/FhaA family</fullName>
    </submittedName>
</protein>
<evidence type="ECO:0000256" key="1">
    <source>
        <dbReference type="SAM" id="MobiDB-lite"/>
    </source>
</evidence>
<comment type="caution">
    <text evidence="3">The sequence shown here is derived from an EMBL/GenBank/DDBJ whole genome shotgun (WGS) entry which is preliminary data.</text>
</comment>
<feature type="region of interest" description="Disordered" evidence="1">
    <location>
        <begin position="429"/>
        <end position="452"/>
    </location>
</feature>
<dbReference type="STRING" id="226910.UCMB321_1638"/>
<keyword evidence="4" id="KW-1185">Reference proteome</keyword>
<accession>A0A0C2F0Q1</accession>
<organism evidence="3 4">
    <name type="scientific">Pseudomonas batumici</name>
    <dbReference type="NCBI Taxonomy" id="226910"/>
    <lineage>
        <taxon>Bacteria</taxon>
        <taxon>Pseudomonadati</taxon>
        <taxon>Pseudomonadota</taxon>
        <taxon>Gammaproteobacteria</taxon>
        <taxon>Pseudomonadales</taxon>
        <taxon>Pseudomonadaceae</taxon>
        <taxon>Pseudomonas</taxon>
    </lineage>
</organism>
<dbReference type="Pfam" id="PF13332">
    <property type="entry name" value="Fil_haemagg_2"/>
    <property type="match status" value="4"/>
</dbReference>
<dbReference type="Proteomes" id="UP000031535">
    <property type="component" value="Unassembled WGS sequence"/>
</dbReference>
<feature type="domain" description="DUF637" evidence="2">
    <location>
        <begin position="779"/>
        <end position="961"/>
    </location>
</feature>
<dbReference type="Pfam" id="PF04830">
    <property type="entry name" value="DUF637"/>
    <property type="match status" value="1"/>
</dbReference>
<gene>
    <name evidence="3" type="ORF">UCMB321_1638</name>
</gene>
<evidence type="ECO:0000313" key="3">
    <source>
        <dbReference type="EMBL" id="KIH84613.1"/>
    </source>
</evidence>
<dbReference type="InterPro" id="IPR006915">
    <property type="entry name" value="DUF637_hemagglutn_put"/>
</dbReference>
<name>A0A0C2F0Q1_9PSED</name>
<dbReference type="EMBL" id="JXDG01000017">
    <property type="protein sequence ID" value="KIH84613.1"/>
    <property type="molecule type" value="Genomic_DNA"/>
</dbReference>
<evidence type="ECO:0000259" key="2">
    <source>
        <dbReference type="Pfam" id="PF04830"/>
    </source>
</evidence>
<reference evidence="3 4" key="1">
    <citation type="submission" date="2015-01" db="EMBL/GenBank/DDBJ databases">
        <title>Complete genome of Pseudomonas batumici UCM B-321 producer of the batumin antibiotic with strong antistaphilococcal and potential anticancer activity.</title>
        <authorList>
            <person name="Klochko V.V."/>
            <person name="Zelena L.B."/>
            <person name="Elena K.A."/>
            <person name="Reva O.N."/>
        </authorList>
    </citation>
    <scope>NUCLEOTIDE SEQUENCE [LARGE SCALE GENOMIC DNA]</scope>
    <source>
        <strain evidence="3 4">UCM B-321</strain>
    </source>
</reference>
<proteinExistence type="predicted"/>
<dbReference type="GO" id="GO:0003824">
    <property type="term" value="F:catalytic activity"/>
    <property type="evidence" value="ECO:0007669"/>
    <property type="project" value="UniProtKB-ARBA"/>
</dbReference>
<feature type="compositionally biased region" description="Polar residues" evidence="1">
    <location>
        <begin position="441"/>
        <end position="452"/>
    </location>
</feature>